<sequence>MSPKECRDRILQQATDRSWFLTKWRNSSVSDIGLRYHPQDAFPPTFPINQLRYSTDQGMSFAQDPVQRNPVRPVTGELEHPWRTMSTAPLSLSLCDWRKNRVATYDVQYLSAGDSNRLGGQQRRVGTIPKNFKKTEGLGF</sequence>
<gene>
    <name evidence="1" type="ORF">BS47DRAFT_136089</name>
</gene>
<organism evidence="1 2">
    <name type="scientific">Hydnum rufescens UP504</name>
    <dbReference type="NCBI Taxonomy" id="1448309"/>
    <lineage>
        <taxon>Eukaryota</taxon>
        <taxon>Fungi</taxon>
        <taxon>Dikarya</taxon>
        <taxon>Basidiomycota</taxon>
        <taxon>Agaricomycotina</taxon>
        <taxon>Agaricomycetes</taxon>
        <taxon>Cantharellales</taxon>
        <taxon>Hydnaceae</taxon>
        <taxon>Hydnum</taxon>
    </lineage>
</organism>
<accession>A0A9P6AQB7</accession>
<name>A0A9P6AQB7_9AGAM</name>
<proteinExistence type="predicted"/>
<keyword evidence="2" id="KW-1185">Reference proteome</keyword>
<evidence type="ECO:0000313" key="1">
    <source>
        <dbReference type="EMBL" id="KAF9509714.1"/>
    </source>
</evidence>
<comment type="caution">
    <text evidence="1">The sequence shown here is derived from an EMBL/GenBank/DDBJ whole genome shotgun (WGS) entry which is preliminary data.</text>
</comment>
<protein>
    <submittedName>
        <fullName evidence="1">Uncharacterized protein</fullName>
    </submittedName>
</protein>
<dbReference type="Proteomes" id="UP000886523">
    <property type="component" value="Unassembled WGS sequence"/>
</dbReference>
<dbReference type="EMBL" id="MU129030">
    <property type="protein sequence ID" value="KAF9509714.1"/>
    <property type="molecule type" value="Genomic_DNA"/>
</dbReference>
<dbReference type="AlphaFoldDB" id="A0A9P6AQB7"/>
<reference evidence="1" key="1">
    <citation type="journal article" date="2020" name="Nat. Commun.">
        <title>Large-scale genome sequencing of mycorrhizal fungi provides insights into the early evolution of symbiotic traits.</title>
        <authorList>
            <person name="Miyauchi S."/>
            <person name="Kiss E."/>
            <person name="Kuo A."/>
            <person name="Drula E."/>
            <person name="Kohler A."/>
            <person name="Sanchez-Garcia M."/>
            <person name="Morin E."/>
            <person name="Andreopoulos B."/>
            <person name="Barry K.W."/>
            <person name="Bonito G."/>
            <person name="Buee M."/>
            <person name="Carver A."/>
            <person name="Chen C."/>
            <person name="Cichocki N."/>
            <person name="Clum A."/>
            <person name="Culley D."/>
            <person name="Crous P.W."/>
            <person name="Fauchery L."/>
            <person name="Girlanda M."/>
            <person name="Hayes R.D."/>
            <person name="Keri Z."/>
            <person name="LaButti K."/>
            <person name="Lipzen A."/>
            <person name="Lombard V."/>
            <person name="Magnuson J."/>
            <person name="Maillard F."/>
            <person name="Murat C."/>
            <person name="Nolan M."/>
            <person name="Ohm R.A."/>
            <person name="Pangilinan J."/>
            <person name="Pereira M.F."/>
            <person name="Perotto S."/>
            <person name="Peter M."/>
            <person name="Pfister S."/>
            <person name="Riley R."/>
            <person name="Sitrit Y."/>
            <person name="Stielow J.B."/>
            <person name="Szollosi G."/>
            <person name="Zifcakova L."/>
            <person name="Stursova M."/>
            <person name="Spatafora J.W."/>
            <person name="Tedersoo L."/>
            <person name="Vaario L.M."/>
            <person name="Yamada A."/>
            <person name="Yan M."/>
            <person name="Wang P."/>
            <person name="Xu J."/>
            <person name="Bruns T."/>
            <person name="Baldrian P."/>
            <person name="Vilgalys R."/>
            <person name="Dunand C."/>
            <person name="Henrissat B."/>
            <person name="Grigoriev I.V."/>
            <person name="Hibbett D."/>
            <person name="Nagy L.G."/>
            <person name="Martin F.M."/>
        </authorList>
    </citation>
    <scope>NUCLEOTIDE SEQUENCE</scope>
    <source>
        <strain evidence="1">UP504</strain>
    </source>
</reference>
<evidence type="ECO:0000313" key="2">
    <source>
        <dbReference type="Proteomes" id="UP000886523"/>
    </source>
</evidence>